<dbReference type="InterPro" id="IPR014710">
    <property type="entry name" value="RmlC-like_jellyroll"/>
</dbReference>
<feature type="compositionally biased region" description="Polar residues" evidence="1">
    <location>
        <begin position="7"/>
        <end position="21"/>
    </location>
</feature>
<evidence type="ECO:0000313" key="3">
    <source>
        <dbReference type="Proteomes" id="UP000025756"/>
    </source>
</evidence>
<dbReference type="Gene3D" id="2.60.120.10">
    <property type="entry name" value="Jelly Rolls"/>
    <property type="match status" value="1"/>
</dbReference>
<evidence type="ECO:0000313" key="2">
    <source>
        <dbReference type="EMBL" id="KCV30926.1"/>
    </source>
</evidence>
<proteinExistence type="predicted"/>
<gene>
    <name evidence="2" type="ORF">L490_1258</name>
</gene>
<dbReference type="SUPFAM" id="SSF51182">
    <property type="entry name" value="RmlC-like cupins"/>
    <property type="match status" value="1"/>
</dbReference>
<sequence>MEDDMTASKQNDKQGTATTNDPLPRIMHVDDMEWETIRWPGETGKMLSHPTPEDPTLPNAGLLRLEPGAYHPWHRHDFAQVWYILEGEFTIGGVKCGPGTVLQHGDPHCEPELHTESGGVMFIVQYPGPTTGGRVIYDKRFNMDKRAAVEAERIDL</sequence>
<dbReference type="Proteomes" id="UP000025756">
    <property type="component" value="Unassembled WGS sequence"/>
</dbReference>
<protein>
    <submittedName>
        <fullName evidence="2">Cupin domain protein</fullName>
    </submittedName>
</protein>
<reference evidence="2 3" key="1">
    <citation type="submission" date="2014-03" db="EMBL/GenBank/DDBJ databases">
        <title>Genome sequence of Bordetella bronchiseptica.</title>
        <authorList>
            <person name="Harvill E."/>
            <person name="Goodfield L.L."/>
            <person name="Ivanov Y.V."/>
            <person name="Meyer J.A."/>
            <person name="Muse S.J."/>
            <person name="Jacobs N."/>
            <person name="Bendor L."/>
            <person name="Smallridge W.E."/>
            <person name="Brinkac L.M."/>
            <person name="Sanka R."/>
            <person name="Kim M."/>
            <person name="Losada L."/>
        </authorList>
    </citation>
    <scope>NUCLEOTIDE SEQUENCE [LARGE SCALE GENOMIC DNA]</scope>
    <source>
        <strain evidence="2 3">00-P-2796</strain>
    </source>
</reference>
<feature type="region of interest" description="Disordered" evidence="1">
    <location>
        <begin position="1"/>
        <end position="25"/>
    </location>
</feature>
<dbReference type="InterPro" id="IPR011051">
    <property type="entry name" value="RmlC_Cupin_sf"/>
</dbReference>
<dbReference type="EMBL" id="JGWH01000173">
    <property type="protein sequence ID" value="KCV30926.1"/>
    <property type="molecule type" value="Genomic_DNA"/>
</dbReference>
<evidence type="ECO:0000256" key="1">
    <source>
        <dbReference type="SAM" id="MobiDB-lite"/>
    </source>
</evidence>
<keyword evidence="3" id="KW-1185">Reference proteome</keyword>
<organism evidence="2 3">
    <name type="scientific">Bordetella bronchiseptica 00-P-2796</name>
    <dbReference type="NCBI Taxonomy" id="1331199"/>
    <lineage>
        <taxon>Bacteria</taxon>
        <taxon>Pseudomonadati</taxon>
        <taxon>Pseudomonadota</taxon>
        <taxon>Betaproteobacteria</taxon>
        <taxon>Burkholderiales</taxon>
        <taxon>Alcaligenaceae</taxon>
        <taxon>Bordetella</taxon>
    </lineage>
</organism>
<accession>A0ABR4R929</accession>
<name>A0ABR4R929_BORBO</name>
<comment type="caution">
    <text evidence="2">The sequence shown here is derived from an EMBL/GenBank/DDBJ whole genome shotgun (WGS) entry which is preliminary data.</text>
</comment>